<evidence type="ECO:0000256" key="1">
    <source>
        <dbReference type="SAM" id="MobiDB-lite"/>
    </source>
</evidence>
<accession>A0A9P5NLK6</accession>
<reference evidence="2" key="1">
    <citation type="submission" date="2020-11" db="EMBL/GenBank/DDBJ databases">
        <authorList>
            <consortium name="DOE Joint Genome Institute"/>
            <person name="Ahrendt S."/>
            <person name="Riley R."/>
            <person name="Andreopoulos W."/>
            <person name="LaButti K."/>
            <person name="Pangilinan J."/>
            <person name="Ruiz-duenas F.J."/>
            <person name="Barrasa J.M."/>
            <person name="Sanchez-Garcia M."/>
            <person name="Camarero S."/>
            <person name="Miyauchi S."/>
            <person name="Serrano A."/>
            <person name="Linde D."/>
            <person name="Babiker R."/>
            <person name="Drula E."/>
            <person name="Ayuso-Fernandez I."/>
            <person name="Pacheco R."/>
            <person name="Padilla G."/>
            <person name="Ferreira P."/>
            <person name="Barriuso J."/>
            <person name="Kellner H."/>
            <person name="Castanera R."/>
            <person name="Alfaro M."/>
            <person name="Ramirez L."/>
            <person name="Pisabarro A.G."/>
            <person name="Kuo A."/>
            <person name="Tritt A."/>
            <person name="Lipzen A."/>
            <person name="He G."/>
            <person name="Yan M."/>
            <person name="Ng V."/>
            <person name="Cullen D."/>
            <person name="Martin F."/>
            <person name="Rosso M.-N."/>
            <person name="Henrissat B."/>
            <person name="Hibbett D."/>
            <person name="Martinez A.T."/>
            <person name="Grigoriev I.V."/>
        </authorList>
    </citation>
    <scope>NUCLEOTIDE SEQUENCE</scope>
    <source>
        <strain evidence="2">AH 44721</strain>
    </source>
</reference>
<gene>
    <name evidence="2" type="ORF">CPB84DRAFT_1847786</name>
</gene>
<feature type="compositionally biased region" description="Polar residues" evidence="1">
    <location>
        <begin position="209"/>
        <end position="225"/>
    </location>
</feature>
<proteinExistence type="predicted"/>
<sequence>MDPAFEIGVLALEAGYAREWLEKLGAVPEIWMAVGNNLPVDESKRESATLQHTIPIKSATALSGCCLDSGQGWSLGLAVVIGERAHHGQWDSSLPVVFIGYELEGDALDIFQSSNSPRKAATSLLRAVESETSRPASIVRYDDSKGRTHKFICCFADLEPTFQKRSTLFLVKTSGELERKFSPNAMVRNNVIRALISEERSYAIMDKPPTSSTSTLTHIPNLSNTRHPRALEAQRHTVRKDHVHSPAPQAYT</sequence>
<protein>
    <submittedName>
        <fullName evidence="2">Uncharacterized protein</fullName>
    </submittedName>
</protein>
<keyword evidence="3" id="KW-1185">Reference proteome</keyword>
<comment type="caution">
    <text evidence="2">The sequence shown here is derived from an EMBL/GenBank/DDBJ whole genome shotgun (WGS) entry which is preliminary data.</text>
</comment>
<dbReference type="AlphaFoldDB" id="A0A9P5NLK6"/>
<evidence type="ECO:0000313" key="3">
    <source>
        <dbReference type="Proteomes" id="UP000724874"/>
    </source>
</evidence>
<evidence type="ECO:0000313" key="2">
    <source>
        <dbReference type="EMBL" id="KAF8898230.1"/>
    </source>
</evidence>
<dbReference type="EMBL" id="JADNYJ010000054">
    <property type="protein sequence ID" value="KAF8898230.1"/>
    <property type="molecule type" value="Genomic_DNA"/>
</dbReference>
<organism evidence="2 3">
    <name type="scientific">Gymnopilus junonius</name>
    <name type="common">Spectacular rustgill mushroom</name>
    <name type="synonym">Gymnopilus spectabilis subsp. junonius</name>
    <dbReference type="NCBI Taxonomy" id="109634"/>
    <lineage>
        <taxon>Eukaryota</taxon>
        <taxon>Fungi</taxon>
        <taxon>Dikarya</taxon>
        <taxon>Basidiomycota</taxon>
        <taxon>Agaricomycotina</taxon>
        <taxon>Agaricomycetes</taxon>
        <taxon>Agaricomycetidae</taxon>
        <taxon>Agaricales</taxon>
        <taxon>Agaricineae</taxon>
        <taxon>Hymenogastraceae</taxon>
        <taxon>Gymnopilus</taxon>
    </lineage>
</organism>
<name>A0A9P5NLK6_GYMJU</name>
<dbReference type="Proteomes" id="UP000724874">
    <property type="component" value="Unassembled WGS sequence"/>
</dbReference>
<feature type="region of interest" description="Disordered" evidence="1">
    <location>
        <begin position="205"/>
        <end position="227"/>
    </location>
</feature>